<dbReference type="EMBL" id="UGNY01000002">
    <property type="protein sequence ID" value="STX88320.1"/>
    <property type="molecule type" value="Genomic_DNA"/>
</dbReference>
<organism evidence="1 2">
    <name type="scientific">Legionella feeleii</name>
    <dbReference type="NCBI Taxonomy" id="453"/>
    <lineage>
        <taxon>Bacteria</taxon>
        <taxon>Pseudomonadati</taxon>
        <taxon>Pseudomonadota</taxon>
        <taxon>Gammaproteobacteria</taxon>
        <taxon>Legionellales</taxon>
        <taxon>Legionellaceae</taxon>
        <taxon>Legionella</taxon>
    </lineage>
</organism>
<evidence type="ECO:0000313" key="2">
    <source>
        <dbReference type="Proteomes" id="UP000254033"/>
    </source>
</evidence>
<evidence type="ECO:0000313" key="1">
    <source>
        <dbReference type="EMBL" id="STX88320.1"/>
    </source>
</evidence>
<sequence length="134" mass="14481">MAPIDSKKPVLTTGLLITSLIAAGAVAAFPKRPLVEAACFHVADELKRIGHEHPESPCQGDIAIAATYLKTAAMKIHYQRFDIALTDLGYGKGELQAISTTRPWCQTIASKAAPFIEEVRDLKAQVAILARVQE</sequence>
<dbReference type="RefSeq" id="WP_115176528.1">
    <property type="nucleotide sequence ID" value="NZ_UGNY01000002.1"/>
</dbReference>
<protein>
    <submittedName>
        <fullName evidence="1">Uncharacterized protein</fullName>
    </submittedName>
</protein>
<dbReference type="Proteomes" id="UP000254033">
    <property type="component" value="Unassembled WGS sequence"/>
</dbReference>
<dbReference type="AlphaFoldDB" id="A0A378KNH5"/>
<gene>
    <name evidence="1" type="ORF">NCTC11978_03337</name>
</gene>
<name>A0A378KNH5_9GAMM</name>
<reference evidence="1 2" key="1">
    <citation type="submission" date="2018-06" db="EMBL/GenBank/DDBJ databases">
        <authorList>
            <consortium name="Pathogen Informatics"/>
            <person name="Doyle S."/>
        </authorList>
    </citation>
    <scope>NUCLEOTIDE SEQUENCE [LARGE SCALE GENOMIC DNA]</scope>
    <source>
        <strain evidence="1 2">NCTC11978</strain>
    </source>
</reference>
<proteinExistence type="predicted"/>
<accession>A0A378KNH5</accession>